<accession>A0A3S5AIR2</accession>
<evidence type="ECO:0000256" key="4">
    <source>
        <dbReference type="ARBA" id="ARBA00022840"/>
    </source>
</evidence>
<keyword evidence="1" id="KW-0547">Nucleotide-binding</keyword>
<organism evidence="5 6">
    <name type="scientific">Protopolystoma xenopodis</name>
    <dbReference type="NCBI Taxonomy" id="117903"/>
    <lineage>
        <taxon>Eukaryota</taxon>
        <taxon>Metazoa</taxon>
        <taxon>Spiralia</taxon>
        <taxon>Lophotrochozoa</taxon>
        <taxon>Platyhelminthes</taxon>
        <taxon>Monogenea</taxon>
        <taxon>Polyopisthocotylea</taxon>
        <taxon>Polystomatidea</taxon>
        <taxon>Polystomatidae</taxon>
        <taxon>Protopolystoma</taxon>
    </lineage>
</organism>
<dbReference type="GO" id="GO:0003723">
    <property type="term" value="F:RNA binding"/>
    <property type="evidence" value="ECO:0007669"/>
    <property type="project" value="TreeGrafter"/>
</dbReference>
<dbReference type="AlphaFoldDB" id="A0A3S5AIR2"/>
<keyword evidence="4" id="KW-0067">ATP-binding</keyword>
<comment type="caution">
    <text evidence="5">The sequence shown here is derived from an EMBL/GenBank/DDBJ whole genome shotgun (WGS) entry which is preliminary data.</text>
</comment>
<evidence type="ECO:0000256" key="1">
    <source>
        <dbReference type="ARBA" id="ARBA00022741"/>
    </source>
</evidence>
<dbReference type="GO" id="GO:0004386">
    <property type="term" value="F:helicase activity"/>
    <property type="evidence" value="ECO:0007669"/>
    <property type="project" value="UniProtKB-KW"/>
</dbReference>
<dbReference type="Proteomes" id="UP000784294">
    <property type="component" value="Unassembled WGS sequence"/>
</dbReference>
<dbReference type="InterPro" id="IPR027417">
    <property type="entry name" value="P-loop_NTPase"/>
</dbReference>
<evidence type="ECO:0000256" key="2">
    <source>
        <dbReference type="ARBA" id="ARBA00022801"/>
    </source>
</evidence>
<keyword evidence="6" id="KW-1185">Reference proteome</keyword>
<name>A0A3S5AIR2_9PLAT</name>
<dbReference type="OrthoDB" id="10253254at2759"/>
<gene>
    <name evidence="5" type="ORF">PXEA_LOCUS18214</name>
</gene>
<dbReference type="GO" id="GO:0016787">
    <property type="term" value="F:hydrolase activity"/>
    <property type="evidence" value="ECO:0007669"/>
    <property type="project" value="UniProtKB-KW"/>
</dbReference>
<dbReference type="GO" id="GO:0005524">
    <property type="term" value="F:ATP binding"/>
    <property type="evidence" value="ECO:0007669"/>
    <property type="project" value="UniProtKB-KW"/>
</dbReference>
<dbReference type="Gene3D" id="3.40.50.300">
    <property type="entry name" value="P-loop containing nucleotide triphosphate hydrolases"/>
    <property type="match status" value="1"/>
</dbReference>
<dbReference type="SUPFAM" id="SSF52540">
    <property type="entry name" value="P-loop containing nucleoside triphosphate hydrolases"/>
    <property type="match status" value="1"/>
</dbReference>
<keyword evidence="2" id="KW-0378">Hydrolase</keyword>
<proteinExistence type="predicted"/>
<keyword evidence="3" id="KW-0347">Helicase</keyword>
<protein>
    <recommendedName>
        <fullName evidence="7">Helicase ATP-binding domain-containing protein</fullName>
    </recommendedName>
</protein>
<sequence>MASFNESTTLDLSRQQINEFKRRLPIWQYRDELLNAIRSKPHSVIVCSTGSGKTTQIPQFLLEAGYAKSGVIAITQVRCLKPCIVCMCYICMV</sequence>
<dbReference type="EMBL" id="CAAALY010069582">
    <property type="protein sequence ID" value="VEL24774.1"/>
    <property type="molecule type" value="Genomic_DNA"/>
</dbReference>
<evidence type="ECO:0000313" key="5">
    <source>
        <dbReference type="EMBL" id="VEL24774.1"/>
    </source>
</evidence>
<dbReference type="PANTHER" id="PTHR18934:SF99">
    <property type="entry name" value="ATP-DEPENDENT RNA HELICASE DHX37-RELATED"/>
    <property type="match status" value="1"/>
</dbReference>
<reference evidence="5" key="1">
    <citation type="submission" date="2018-11" db="EMBL/GenBank/DDBJ databases">
        <authorList>
            <consortium name="Pathogen Informatics"/>
        </authorList>
    </citation>
    <scope>NUCLEOTIDE SEQUENCE</scope>
</reference>
<dbReference type="PANTHER" id="PTHR18934">
    <property type="entry name" value="ATP-DEPENDENT RNA HELICASE"/>
    <property type="match status" value="1"/>
</dbReference>
<evidence type="ECO:0008006" key="7">
    <source>
        <dbReference type="Google" id="ProtNLM"/>
    </source>
</evidence>
<evidence type="ECO:0000256" key="3">
    <source>
        <dbReference type="ARBA" id="ARBA00022806"/>
    </source>
</evidence>
<evidence type="ECO:0000313" key="6">
    <source>
        <dbReference type="Proteomes" id="UP000784294"/>
    </source>
</evidence>